<dbReference type="GO" id="GO:0006839">
    <property type="term" value="P:mitochondrial transport"/>
    <property type="evidence" value="ECO:0007669"/>
    <property type="project" value="TreeGrafter"/>
</dbReference>
<dbReference type="PANTHER" id="PTHR45624">
    <property type="entry name" value="MITOCHONDRIAL BASIC AMINO ACIDS TRANSPORTER-RELATED"/>
    <property type="match status" value="1"/>
</dbReference>
<keyword evidence="5" id="KW-0677">Repeat</keyword>
<gene>
    <name evidence="11" type="ORF">FisN_17Hh238</name>
</gene>
<dbReference type="GO" id="GO:1902603">
    <property type="term" value="P:carnitine transmembrane transport"/>
    <property type="evidence" value="ECO:0007669"/>
    <property type="project" value="TreeGrafter"/>
</dbReference>
<dbReference type="InParanoid" id="A0A1Z5JH16"/>
<dbReference type="InterPro" id="IPR002067">
    <property type="entry name" value="MCP"/>
</dbReference>
<organism evidence="11 12">
    <name type="scientific">Fistulifera solaris</name>
    <name type="common">Oleaginous diatom</name>
    <dbReference type="NCBI Taxonomy" id="1519565"/>
    <lineage>
        <taxon>Eukaryota</taxon>
        <taxon>Sar</taxon>
        <taxon>Stramenopiles</taxon>
        <taxon>Ochrophyta</taxon>
        <taxon>Bacillariophyta</taxon>
        <taxon>Bacillariophyceae</taxon>
        <taxon>Bacillariophycidae</taxon>
        <taxon>Naviculales</taxon>
        <taxon>Naviculaceae</taxon>
        <taxon>Fistulifera</taxon>
    </lineage>
</organism>
<dbReference type="GO" id="GO:0015227">
    <property type="term" value="F:O-acyl-L-carnitine transmembrane transporter activity"/>
    <property type="evidence" value="ECO:0007669"/>
    <property type="project" value="TreeGrafter"/>
</dbReference>
<feature type="repeat" description="Solcar" evidence="9">
    <location>
        <begin position="4"/>
        <end position="90"/>
    </location>
</feature>
<reference evidence="11 12" key="1">
    <citation type="journal article" date="2015" name="Plant Cell">
        <title>Oil accumulation by the oleaginous diatom Fistulifera solaris as revealed by the genome and transcriptome.</title>
        <authorList>
            <person name="Tanaka T."/>
            <person name="Maeda Y."/>
            <person name="Veluchamy A."/>
            <person name="Tanaka M."/>
            <person name="Abida H."/>
            <person name="Marechal E."/>
            <person name="Bowler C."/>
            <person name="Muto M."/>
            <person name="Sunaga Y."/>
            <person name="Tanaka M."/>
            <person name="Yoshino T."/>
            <person name="Taniguchi T."/>
            <person name="Fukuda Y."/>
            <person name="Nemoto M."/>
            <person name="Matsumoto M."/>
            <person name="Wong P.S."/>
            <person name="Aburatani S."/>
            <person name="Fujibuchi W."/>
        </authorList>
    </citation>
    <scope>NUCLEOTIDE SEQUENCE [LARGE SCALE GENOMIC DNA]</scope>
    <source>
        <strain evidence="11 12">JPCC DA0580</strain>
    </source>
</reference>
<keyword evidence="12" id="KW-1185">Reference proteome</keyword>
<dbReference type="InterPro" id="IPR050567">
    <property type="entry name" value="Mitochondrial_Carrier"/>
</dbReference>
<evidence type="ECO:0000256" key="7">
    <source>
        <dbReference type="ARBA" id="ARBA00023128"/>
    </source>
</evidence>
<dbReference type="OrthoDB" id="193856at2759"/>
<dbReference type="Gene3D" id="1.50.40.10">
    <property type="entry name" value="Mitochondrial carrier domain"/>
    <property type="match status" value="1"/>
</dbReference>
<evidence type="ECO:0000256" key="5">
    <source>
        <dbReference type="ARBA" id="ARBA00022737"/>
    </source>
</evidence>
<comment type="subcellular location">
    <subcellularLocation>
        <location evidence="1">Mitochondrion membrane</location>
        <topology evidence="1">Multi-pass membrane protein</topology>
    </subcellularLocation>
</comment>
<protein>
    <recommendedName>
        <fullName evidence="13">Solute carrier family 25 (Mitochondrial carnitine/acylcarnitine transporter), member 20/29</fullName>
    </recommendedName>
</protein>
<keyword evidence="6" id="KW-1133">Transmembrane helix</keyword>
<evidence type="ECO:0000256" key="6">
    <source>
        <dbReference type="ARBA" id="ARBA00022989"/>
    </source>
</evidence>
<dbReference type="InterPro" id="IPR023395">
    <property type="entry name" value="MCP_dom_sf"/>
</dbReference>
<keyword evidence="3 10" id="KW-0813">Transport</keyword>
<dbReference type="Pfam" id="PF00153">
    <property type="entry name" value="Mito_carr"/>
    <property type="match status" value="3"/>
</dbReference>
<evidence type="ECO:0000256" key="3">
    <source>
        <dbReference type="ARBA" id="ARBA00022448"/>
    </source>
</evidence>
<dbReference type="PANTHER" id="PTHR45624:SF4">
    <property type="entry name" value="CONGESTED-LIKE TRACHEA PROTEIN-RELATED"/>
    <property type="match status" value="1"/>
</dbReference>
<dbReference type="Proteomes" id="UP000198406">
    <property type="component" value="Unassembled WGS sequence"/>
</dbReference>
<comment type="similarity">
    <text evidence="2 10">Belongs to the mitochondrial carrier (TC 2.A.29) family.</text>
</comment>
<keyword evidence="7" id="KW-0496">Mitochondrion</keyword>
<evidence type="ECO:0000313" key="11">
    <source>
        <dbReference type="EMBL" id="GAX13297.1"/>
    </source>
</evidence>
<keyword evidence="4 9" id="KW-0812">Transmembrane</keyword>
<evidence type="ECO:0000256" key="2">
    <source>
        <dbReference type="ARBA" id="ARBA00006375"/>
    </source>
</evidence>
<feature type="repeat" description="Solcar" evidence="9">
    <location>
        <begin position="98"/>
        <end position="180"/>
    </location>
</feature>
<accession>A0A1Z5JH16</accession>
<evidence type="ECO:0000256" key="10">
    <source>
        <dbReference type="RuleBase" id="RU000488"/>
    </source>
</evidence>
<keyword evidence="8 9" id="KW-0472">Membrane</keyword>
<evidence type="ECO:0000256" key="9">
    <source>
        <dbReference type="PROSITE-ProRule" id="PRU00282"/>
    </source>
</evidence>
<dbReference type="SUPFAM" id="SSF103506">
    <property type="entry name" value="Mitochondrial carrier"/>
    <property type="match status" value="1"/>
</dbReference>
<sequence length="275" mass="29236">MPLSDAYVDFIAGWASGAASVIALQPVDTVLTRWQAGLIDVGRVNWTVSARSLAQNFGVRALWRGASPMVSAVPIQNAVLMGGYGIGQKYAEESAAQAKLMAIFIGGCTGGVLQSFLMSPVELIKVSQQCDLQADAISKGKTVARSMFSSSSWRGLSATLLRDGIPHGVWFASYEACKDILTPLMGKDNVAVPLSSGAVAATVAWAVGYPFDLIKTRQQAGNNLSVTETASRLIAEADGRVVQGLYSGFRLKLLRAVPASMIGFSVYEWVKLQLV</sequence>
<evidence type="ECO:0000256" key="8">
    <source>
        <dbReference type="ARBA" id="ARBA00023136"/>
    </source>
</evidence>
<evidence type="ECO:0000256" key="4">
    <source>
        <dbReference type="ARBA" id="ARBA00022692"/>
    </source>
</evidence>
<evidence type="ECO:0008006" key="13">
    <source>
        <dbReference type="Google" id="ProtNLM"/>
    </source>
</evidence>
<dbReference type="EMBL" id="BDSP01000061">
    <property type="protein sequence ID" value="GAX13297.1"/>
    <property type="molecule type" value="Genomic_DNA"/>
</dbReference>
<name>A0A1Z5JH16_FISSO</name>
<feature type="repeat" description="Solcar" evidence="9">
    <location>
        <begin position="188"/>
        <end position="273"/>
    </location>
</feature>
<dbReference type="PROSITE" id="PS50920">
    <property type="entry name" value="SOLCAR"/>
    <property type="match status" value="3"/>
</dbReference>
<evidence type="ECO:0000313" key="12">
    <source>
        <dbReference type="Proteomes" id="UP000198406"/>
    </source>
</evidence>
<dbReference type="AlphaFoldDB" id="A0A1Z5JH16"/>
<dbReference type="InterPro" id="IPR018108">
    <property type="entry name" value="MCP_transmembrane"/>
</dbReference>
<proteinExistence type="inferred from homology"/>
<evidence type="ECO:0000256" key="1">
    <source>
        <dbReference type="ARBA" id="ARBA00004225"/>
    </source>
</evidence>
<dbReference type="GO" id="GO:0031966">
    <property type="term" value="C:mitochondrial membrane"/>
    <property type="evidence" value="ECO:0007669"/>
    <property type="project" value="UniProtKB-SubCell"/>
</dbReference>
<comment type="caution">
    <text evidence="11">The sequence shown here is derived from an EMBL/GenBank/DDBJ whole genome shotgun (WGS) entry which is preliminary data.</text>
</comment>
<dbReference type="PRINTS" id="PR00926">
    <property type="entry name" value="MITOCARRIER"/>
</dbReference>